<sequence>MMSVSVDRPKEPPHRGAIQKEGHGCSGRWGNRERTSASTRKQAREGLAMMRDRKSGQKKIATLLAAVIVILAFAGSARANRVLTQQVQEAVSAPGSLWWGSPLYGASHTAKAGFTCGYEGRDCNFVYSDQTGPNGECAAPVIPAYPGNPTPTREEFCAYHMSIPVDYWNGVYHNTSLLSETIPNGPMFGCIIGNNWQANEARRLPGWQGKGFDANSGNFANLVHVGAWHDVTAYPGRFFPTYSQEGGLAWMLDYSVRTGVPLVGGLLDFAINNVMPGQYIRNFGGFKDEIREIAPGVWLGRVYSLPMSLSWDLSLGNVSPFTVYTSVSFLLFQACLP</sequence>
<organism evidence="3 4">
    <name type="scientific">Chloropicon roscoffensis</name>
    <dbReference type="NCBI Taxonomy" id="1461544"/>
    <lineage>
        <taxon>Eukaryota</taxon>
        <taxon>Viridiplantae</taxon>
        <taxon>Chlorophyta</taxon>
        <taxon>Chloropicophyceae</taxon>
        <taxon>Chloropicales</taxon>
        <taxon>Chloropicaceae</taxon>
        <taxon>Chloropicon</taxon>
    </lineage>
</organism>
<gene>
    <name evidence="3" type="ORF">HKI87_01g06170</name>
</gene>
<evidence type="ECO:0000256" key="2">
    <source>
        <dbReference type="SAM" id="Phobius"/>
    </source>
</evidence>
<reference evidence="3 4" key="1">
    <citation type="submission" date="2024-03" db="EMBL/GenBank/DDBJ databases">
        <title>Complete genome sequence of the green alga Chloropicon roscoffensis RCC1871.</title>
        <authorList>
            <person name="Lemieux C."/>
            <person name="Pombert J.-F."/>
            <person name="Otis C."/>
            <person name="Turmel M."/>
        </authorList>
    </citation>
    <scope>NUCLEOTIDE SEQUENCE [LARGE SCALE GENOMIC DNA]</scope>
    <source>
        <strain evidence="3 4">RCC1871</strain>
    </source>
</reference>
<dbReference type="AlphaFoldDB" id="A0AAX4NYC1"/>
<name>A0AAX4NYC1_9CHLO</name>
<keyword evidence="2" id="KW-0812">Transmembrane</keyword>
<feature type="region of interest" description="Disordered" evidence="1">
    <location>
        <begin position="1"/>
        <end position="43"/>
    </location>
</feature>
<keyword evidence="4" id="KW-1185">Reference proteome</keyword>
<feature type="compositionally biased region" description="Basic and acidic residues" evidence="1">
    <location>
        <begin position="7"/>
        <end position="23"/>
    </location>
</feature>
<dbReference type="EMBL" id="CP151501">
    <property type="protein sequence ID" value="WZN59092.1"/>
    <property type="molecule type" value="Genomic_DNA"/>
</dbReference>
<proteinExistence type="predicted"/>
<keyword evidence="2" id="KW-0472">Membrane</keyword>
<evidence type="ECO:0000256" key="1">
    <source>
        <dbReference type="SAM" id="MobiDB-lite"/>
    </source>
</evidence>
<keyword evidence="2" id="KW-1133">Transmembrane helix</keyword>
<evidence type="ECO:0000313" key="4">
    <source>
        <dbReference type="Proteomes" id="UP001472866"/>
    </source>
</evidence>
<protein>
    <submittedName>
        <fullName evidence="3">Uncharacterized protein</fullName>
    </submittedName>
</protein>
<evidence type="ECO:0000313" key="3">
    <source>
        <dbReference type="EMBL" id="WZN59092.1"/>
    </source>
</evidence>
<accession>A0AAX4NYC1</accession>
<dbReference type="Proteomes" id="UP001472866">
    <property type="component" value="Chromosome 01"/>
</dbReference>
<feature type="transmembrane region" description="Helical" evidence="2">
    <location>
        <begin position="60"/>
        <end position="77"/>
    </location>
</feature>